<evidence type="ECO:0000256" key="3">
    <source>
        <dbReference type="ARBA" id="ARBA00022692"/>
    </source>
</evidence>
<protein>
    <recommendedName>
        <fullName evidence="9">Membrane insertase YidC/Oxa/ALB C-terminal domain-containing protein</fullName>
    </recommendedName>
</protein>
<evidence type="ECO:0000313" key="11">
    <source>
        <dbReference type="EMBL" id="TIB29845.1"/>
    </source>
</evidence>
<gene>
    <name evidence="11" type="ORF">E3P86_03611</name>
    <name evidence="10" type="ORF">E3P90_02400</name>
</gene>
<dbReference type="EMBL" id="SPOF01000023">
    <property type="protein sequence ID" value="TIB11524.1"/>
    <property type="molecule type" value="Genomic_DNA"/>
</dbReference>
<keyword evidence="5 8" id="KW-0472">Membrane</keyword>
<evidence type="ECO:0000313" key="10">
    <source>
        <dbReference type="EMBL" id="TIB11524.1"/>
    </source>
</evidence>
<evidence type="ECO:0000259" key="9">
    <source>
        <dbReference type="Pfam" id="PF02096"/>
    </source>
</evidence>
<evidence type="ECO:0000256" key="2">
    <source>
        <dbReference type="ARBA" id="ARBA00009877"/>
    </source>
</evidence>
<feature type="region of interest" description="Disordered" evidence="7">
    <location>
        <begin position="238"/>
        <end position="262"/>
    </location>
</feature>
<accession>A0A4T0HBA4</accession>
<evidence type="ECO:0000256" key="6">
    <source>
        <dbReference type="RuleBase" id="RU003945"/>
    </source>
</evidence>
<comment type="subcellular location">
    <subcellularLocation>
        <location evidence="1 6">Membrane</location>
        <topology evidence="1 6">Multi-pass membrane protein</topology>
    </subcellularLocation>
</comment>
<proteinExistence type="inferred from homology"/>
<dbReference type="GO" id="GO:0005743">
    <property type="term" value="C:mitochondrial inner membrane"/>
    <property type="evidence" value="ECO:0007669"/>
    <property type="project" value="TreeGrafter"/>
</dbReference>
<evidence type="ECO:0000256" key="5">
    <source>
        <dbReference type="ARBA" id="ARBA00023136"/>
    </source>
</evidence>
<dbReference type="InterPro" id="IPR028055">
    <property type="entry name" value="YidC/Oxa/ALB_C"/>
</dbReference>
<dbReference type="Proteomes" id="UP000306954">
    <property type="component" value="Unassembled WGS sequence"/>
</dbReference>
<feature type="transmembrane region" description="Helical" evidence="8">
    <location>
        <begin position="298"/>
        <end position="318"/>
    </location>
</feature>
<keyword evidence="4 8" id="KW-1133">Transmembrane helix</keyword>
<name>A0A4T0HBA4_WALIC</name>
<keyword evidence="3 6" id="KW-0812">Transmembrane</keyword>
<evidence type="ECO:0000256" key="8">
    <source>
        <dbReference type="SAM" id="Phobius"/>
    </source>
</evidence>
<feature type="transmembrane region" description="Helical" evidence="8">
    <location>
        <begin position="59"/>
        <end position="83"/>
    </location>
</feature>
<evidence type="ECO:0000313" key="12">
    <source>
        <dbReference type="Proteomes" id="UP000306954"/>
    </source>
</evidence>
<dbReference type="EMBL" id="SPOI01000281">
    <property type="protein sequence ID" value="TIB29845.1"/>
    <property type="molecule type" value="Genomic_DNA"/>
</dbReference>
<evidence type="ECO:0000256" key="4">
    <source>
        <dbReference type="ARBA" id="ARBA00022989"/>
    </source>
</evidence>
<comment type="similarity">
    <text evidence="2 6">Belongs to the OXA1/ALB3/YidC family.</text>
</comment>
<dbReference type="GO" id="GO:0033617">
    <property type="term" value="P:mitochondrial respiratory chain complex IV assembly"/>
    <property type="evidence" value="ECO:0007669"/>
    <property type="project" value="TreeGrafter"/>
</dbReference>
<feature type="domain" description="Membrane insertase YidC/Oxa/ALB C-terminal" evidence="9">
    <location>
        <begin position="130"/>
        <end position="313"/>
    </location>
</feature>
<dbReference type="GO" id="GO:0032979">
    <property type="term" value="P:protein insertion into mitochondrial inner membrane from matrix"/>
    <property type="evidence" value="ECO:0007669"/>
    <property type="project" value="TreeGrafter"/>
</dbReference>
<dbReference type="PANTHER" id="PTHR12428">
    <property type="entry name" value="OXA1"/>
    <property type="match status" value="1"/>
</dbReference>
<evidence type="ECO:0000256" key="1">
    <source>
        <dbReference type="ARBA" id="ARBA00004141"/>
    </source>
</evidence>
<evidence type="ECO:0000313" key="13">
    <source>
        <dbReference type="Proteomes" id="UP000310689"/>
    </source>
</evidence>
<comment type="caution">
    <text evidence="11">The sequence shown here is derived from an EMBL/GenBank/DDBJ whole genome shotgun (WGS) entry which is preliminary data.</text>
</comment>
<dbReference type="InterPro" id="IPR001708">
    <property type="entry name" value="YidC/ALB3/OXA1/COX18"/>
</dbReference>
<dbReference type="PANTHER" id="PTHR12428:SF65">
    <property type="entry name" value="CYTOCHROME C OXIDASE ASSEMBLY PROTEIN COX18, MITOCHONDRIAL"/>
    <property type="match status" value="1"/>
</dbReference>
<dbReference type="Pfam" id="PF02096">
    <property type="entry name" value="60KD_IMP"/>
    <property type="match status" value="1"/>
</dbReference>
<reference evidence="12 13" key="1">
    <citation type="submission" date="2019-03" db="EMBL/GenBank/DDBJ databases">
        <title>Sequencing 23 genomes of Wallemia ichthyophaga.</title>
        <authorList>
            <person name="Gostincar C."/>
        </authorList>
    </citation>
    <scope>NUCLEOTIDE SEQUENCE [LARGE SCALE GENOMIC DNA]</scope>
    <source>
        <strain evidence="11 13">EXF-6200</strain>
        <strain evidence="10 12">EXF-8621</strain>
    </source>
</reference>
<evidence type="ECO:0000256" key="7">
    <source>
        <dbReference type="SAM" id="MobiDB-lite"/>
    </source>
</evidence>
<organism evidence="11 13">
    <name type="scientific">Wallemia ichthyophaga</name>
    <dbReference type="NCBI Taxonomy" id="245174"/>
    <lineage>
        <taxon>Eukaryota</taxon>
        <taxon>Fungi</taxon>
        <taxon>Dikarya</taxon>
        <taxon>Basidiomycota</taxon>
        <taxon>Wallemiomycotina</taxon>
        <taxon>Wallemiomycetes</taxon>
        <taxon>Wallemiales</taxon>
        <taxon>Wallemiaceae</taxon>
        <taxon>Wallemia</taxon>
    </lineage>
</organism>
<dbReference type="Proteomes" id="UP000310689">
    <property type="component" value="Unassembled WGS sequence"/>
</dbReference>
<dbReference type="GO" id="GO:0032977">
    <property type="term" value="F:membrane insertase activity"/>
    <property type="evidence" value="ECO:0007669"/>
    <property type="project" value="InterPro"/>
</dbReference>
<dbReference type="AlphaFoldDB" id="A0A4T0HBA4"/>
<sequence>MIRRSLAHPISAGKHVQTCAHMRIYQGIPGHTSVRPRTRAFAALAQPFLELPSHLPWGASYAGVIVACSLALRATITLPLSIWQRRRTARLEHRVKPALDVWAIEQKGVCRRECRAAGLSYDAYTKEWTRRYKRQRRALAQMHNCSVLPTVLLPPLIGIPVFIAVSNTLRVASAVALTQPHTADGGHGLAEESLSLPFLDYPSLALPATDPTVALMIGAAFLTNTEITTNLRRKLLEIRTPPSNTGVEDEQKDSAQTPQENNTRMDMGVHEKGVTILLRSLSLGMSWFALSIPLSLALYWLTSAVFSVGQTTILGMLANRDARNHVKNDIELLRDHRVQQYRLAEQKANLAKSRRPRGRKCKLKT</sequence>
<feature type="transmembrane region" description="Helical" evidence="8">
    <location>
        <begin position="274"/>
        <end position="292"/>
    </location>
</feature>